<feature type="non-terminal residue" evidence="2">
    <location>
        <position position="1"/>
    </location>
</feature>
<evidence type="ECO:0000313" key="2">
    <source>
        <dbReference type="EMBL" id="CEK97090.1"/>
    </source>
</evidence>
<dbReference type="AlphaFoldDB" id="A0A0B7BY47"/>
<name>A0A0B7BY47_9EUPU</name>
<gene>
    <name evidence="2" type="primary">ORF214609</name>
</gene>
<organism evidence="2">
    <name type="scientific">Arion vulgaris</name>
    <dbReference type="NCBI Taxonomy" id="1028688"/>
    <lineage>
        <taxon>Eukaryota</taxon>
        <taxon>Metazoa</taxon>
        <taxon>Spiralia</taxon>
        <taxon>Lophotrochozoa</taxon>
        <taxon>Mollusca</taxon>
        <taxon>Gastropoda</taxon>
        <taxon>Heterobranchia</taxon>
        <taxon>Euthyneura</taxon>
        <taxon>Panpulmonata</taxon>
        <taxon>Eupulmonata</taxon>
        <taxon>Stylommatophora</taxon>
        <taxon>Helicina</taxon>
        <taxon>Arionoidea</taxon>
        <taxon>Arionidae</taxon>
        <taxon>Arion</taxon>
    </lineage>
</organism>
<dbReference type="EMBL" id="HACG01050225">
    <property type="protein sequence ID" value="CEK97090.1"/>
    <property type="molecule type" value="Transcribed_RNA"/>
</dbReference>
<feature type="compositionally biased region" description="Polar residues" evidence="1">
    <location>
        <begin position="16"/>
        <end position="26"/>
    </location>
</feature>
<reference evidence="2" key="1">
    <citation type="submission" date="2014-12" db="EMBL/GenBank/DDBJ databases">
        <title>Insight into the proteome of Arion vulgaris.</title>
        <authorList>
            <person name="Aradska J."/>
            <person name="Bulat T."/>
            <person name="Smidak R."/>
            <person name="Sarate P."/>
            <person name="Gangsoo J."/>
            <person name="Sialana F."/>
            <person name="Bilban M."/>
            <person name="Lubec G."/>
        </authorList>
    </citation>
    <scope>NUCLEOTIDE SEQUENCE</scope>
    <source>
        <tissue evidence="2">Skin</tissue>
    </source>
</reference>
<protein>
    <submittedName>
        <fullName evidence="2">Uncharacterized protein</fullName>
    </submittedName>
</protein>
<accession>A0A0B7BY47</accession>
<proteinExistence type="predicted"/>
<feature type="region of interest" description="Disordered" evidence="1">
    <location>
        <begin position="1"/>
        <end position="26"/>
    </location>
</feature>
<feature type="non-terminal residue" evidence="2">
    <location>
        <position position="89"/>
    </location>
</feature>
<feature type="compositionally biased region" description="Basic and acidic residues" evidence="1">
    <location>
        <begin position="1"/>
        <end position="14"/>
    </location>
</feature>
<evidence type="ECO:0000256" key="1">
    <source>
        <dbReference type="SAM" id="MobiDB-lite"/>
    </source>
</evidence>
<sequence>PDHPERTFYKEGHESCPSTVSSLQSIRNKSRSNYHGNILHRQDDEISNQNAFDKNFRVDIHVSDRATDRFLTANTDDGTGSSSPSSQAR</sequence>